<dbReference type="PIRSF" id="PIRSF029285">
    <property type="entry name" value="Aminopept"/>
    <property type="match status" value="1"/>
</dbReference>
<keyword evidence="3" id="KW-1185">Reference proteome</keyword>
<sequence>MLPARCRALARCLALAGGCALLAGCAQPGGDALGYYWQSLRGHLALMHAARPLPEWLAAPDTPEPLRQRLQLAQQARTFASRELALPDNASYRRYARLDRPAAVWNVVAAPPWSLALHTWCFPVTGCIGYRGYFDQEGAQAEGRRLQQQGLEVSVYPVPAYSTLGYSNWLGGDPLLSTFIGWPEGDFVRLLFHELAHQQAYASGDTRFNESYATAVERLGVQQWLHARGDAAVRQQYERSEERRGQWRALTQQTRARLAAIYESKQALAHDWQALAAMKSEAMQEFTGHYAQLRECWLQAGVTAQQLAPLDRWAAGANNASFAAQGAYDDLVPAFMALFEREGRDWPRFHAAVRAMAAAPPGERETKMRELNQP</sequence>
<dbReference type="GO" id="GO:0004177">
    <property type="term" value="F:aminopeptidase activity"/>
    <property type="evidence" value="ECO:0007669"/>
    <property type="project" value="UniProtKB-KW"/>
</dbReference>
<name>A0A2P1NGS9_9BURK</name>
<dbReference type="PROSITE" id="PS51257">
    <property type="entry name" value="PROKAR_LIPOPROTEIN"/>
    <property type="match status" value="1"/>
</dbReference>
<evidence type="ECO:0000256" key="1">
    <source>
        <dbReference type="SAM" id="SignalP"/>
    </source>
</evidence>
<evidence type="ECO:0000313" key="3">
    <source>
        <dbReference type="Proteomes" id="UP000241829"/>
    </source>
</evidence>
<keyword evidence="1" id="KW-0732">Signal</keyword>
<keyword evidence="2" id="KW-0645">Protease</keyword>
<keyword evidence="2" id="KW-0378">Hydrolase</keyword>
<dbReference type="InterPro" id="IPR014553">
    <property type="entry name" value="Aminopept"/>
</dbReference>
<gene>
    <name evidence="2" type="ORF">C7H73_00220</name>
</gene>
<feature type="signal peptide" evidence="1">
    <location>
        <begin position="1"/>
        <end position="28"/>
    </location>
</feature>
<dbReference type="KEGG" id="melm:C7H73_00220"/>
<proteinExistence type="predicted"/>
<dbReference type="AlphaFoldDB" id="A0A2P1NGS9"/>
<protein>
    <submittedName>
        <fullName evidence="2">Aminopeptidase</fullName>
    </submittedName>
</protein>
<evidence type="ECO:0000313" key="2">
    <source>
        <dbReference type="EMBL" id="AVP56240.1"/>
    </source>
</evidence>
<organism evidence="2 3">
    <name type="scientific">Pulveribacter suum</name>
    <dbReference type="NCBI Taxonomy" id="2116657"/>
    <lineage>
        <taxon>Bacteria</taxon>
        <taxon>Pseudomonadati</taxon>
        <taxon>Pseudomonadota</taxon>
        <taxon>Betaproteobacteria</taxon>
        <taxon>Burkholderiales</taxon>
        <taxon>Comamonadaceae</taxon>
        <taxon>Pulveribacter</taxon>
    </lineage>
</organism>
<accession>A0A2P1NGS9</accession>
<dbReference type="EMBL" id="CP027792">
    <property type="protein sequence ID" value="AVP56240.1"/>
    <property type="molecule type" value="Genomic_DNA"/>
</dbReference>
<dbReference type="Proteomes" id="UP000241829">
    <property type="component" value="Chromosome"/>
</dbReference>
<feature type="chain" id="PRO_5015136450" evidence="1">
    <location>
        <begin position="29"/>
        <end position="374"/>
    </location>
</feature>
<keyword evidence="2" id="KW-0031">Aminopeptidase</keyword>
<dbReference type="RefSeq" id="WP_106844803.1">
    <property type="nucleotide sequence ID" value="NZ_CP027792.1"/>
</dbReference>
<reference evidence="3" key="1">
    <citation type="submission" date="2018-03" db="EMBL/GenBank/DDBJ databases">
        <title>Genome sequencing of Melaminivora sp. strain SC2-7.</title>
        <authorList>
            <person name="Kim S.-J."/>
            <person name="Heo J."/>
            <person name="Ahn J.-H."/>
            <person name="Kwon S.-W."/>
        </authorList>
    </citation>
    <scope>NUCLEOTIDE SEQUENCE [LARGE SCALE GENOMIC DNA]</scope>
    <source>
        <strain evidence="3">SC2-7</strain>
    </source>
</reference>
<dbReference type="Pfam" id="PF10023">
    <property type="entry name" value="Aminopep"/>
    <property type="match status" value="1"/>
</dbReference>
<dbReference type="OrthoDB" id="357991at2"/>